<dbReference type="PANTHER" id="PTHR45617">
    <property type="entry name" value="LEUCINE RICH REPEAT FAMILY PROTEIN"/>
    <property type="match status" value="1"/>
</dbReference>
<dbReference type="Gene3D" id="3.80.10.10">
    <property type="entry name" value="Ribonuclease Inhibitor"/>
    <property type="match status" value="2"/>
</dbReference>
<protein>
    <recommendedName>
        <fullName evidence="3">Tubulin-specific chaperone E</fullName>
    </recommendedName>
    <alternativeName>
        <fullName evidence="8">Tubulin-folding cofactor E</fullName>
    </alternativeName>
</protein>
<accession>A0ABM1DXT8</accession>
<dbReference type="Gene3D" id="2.30.30.190">
    <property type="entry name" value="CAP Gly-rich-like domain"/>
    <property type="match status" value="1"/>
</dbReference>
<evidence type="ECO:0000259" key="9">
    <source>
        <dbReference type="PROSITE" id="PS50245"/>
    </source>
</evidence>
<comment type="subcellular location">
    <subcellularLocation>
        <location evidence="1">Cytoplasm</location>
    </subcellularLocation>
</comment>
<dbReference type="Gene3D" id="3.10.20.90">
    <property type="entry name" value="Phosphatidylinositol 3-kinase Catalytic Subunit, Chain A, domain 1"/>
    <property type="match status" value="1"/>
</dbReference>
<dbReference type="InterPro" id="IPR000938">
    <property type="entry name" value="CAP-Gly_domain"/>
</dbReference>
<comment type="similarity">
    <text evidence="2">Belongs to the TBCE family.</text>
</comment>
<dbReference type="InterPro" id="IPR036859">
    <property type="entry name" value="CAP-Gly_dom_sf"/>
</dbReference>
<evidence type="ECO:0000313" key="11">
    <source>
        <dbReference type="RefSeq" id="XP_014664759.1"/>
    </source>
</evidence>
<dbReference type="SMART" id="SM00369">
    <property type="entry name" value="LRR_TYP"/>
    <property type="match status" value="6"/>
</dbReference>
<dbReference type="PANTHER" id="PTHR45617:SF169">
    <property type="entry name" value="LRRCT DOMAIN-CONTAINING PROTEIN"/>
    <property type="match status" value="1"/>
</dbReference>
<sequence length="528" mass="59046">MGTDGACNVPVLSIGSRVQCDGHIATVKYIGQVTGTKGEWLGVEWDDPSRGKHDGSHNQSRYFITSHPTSGSFVRLGKISTGISVSDAIHEKYSQPIDVASQEAMFVRGVRGSTKAVEFVGADKIRKQQSKLNLLKTAVLDHMSVSYVSPDSLLEKHMPDITELDLSANLFTSWEMVSMATVQLKNLRILNVSNNALNLPPDDMSLIRCFSQVTSLTMNRMRYTWEQVLYLMPMFPHLEQLYISFNDITTLSDPGNSMASLQSLVLEGNPLTGWSESVLPLGDLPCLTELNLNSTGLTEISFPGRDRKTTLFEHLKVLYLSNNEIGSWRDVSALDRLQSLQELTFHSNALSRIVNQVALYDEIVCRVAGLQLLNRSREDRQGAEIVYVKKYGRDWLAAGGRRESKTNNPSAEFLLDHPRYEELIAKYGAPEDYELIKADSTLRKILLEVMIESPNVPEMKAIHKKLPGSMTVQKLRGLVQRLYHANPASLNIAYVSTKVPGPNVDFDNDMRQMSFYGIESGDTILVKW</sequence>
<keyword evidence="5" id="KW-0433">Leucine-rich repeat</keyword>
<evidence type="ECO:0000256" key="4">
    <source>
        <dbReference type="ARBA" id="ARBA00022490"/>
    </source>
</evidence>
<dbReference type="SMART" id="SM01052">
    <property type="entry name" value="CAP_GLY"/>
    <property type="match status" value="1"/>
</dbReference>
<dbReference type="InterPro" id="IPR001611">
    <property type="entry name" value="Leu-rich_rpt"/>
</dbReference>
<dbReference type="SUPFAM" id="SSF54236">
    <property type="entry name" value="Ubiquitin-like"/>
    <property type="match status" value="1"/>
</dbReference>
<evidence type="ECO:0000256" key="2">
    <source>
        <dbReference type="ARBA" id="ARBA00006286"/>
    </source>
</evidence>
<dbReference type="GeneID" id="106807048"/>
<reference evidence="11" key="1">
    <citation type="submission" date="2025-08" db="UniProtKB">
        <authorList>
            <consortium name="RefSeq"/>
        </authorList>
    </citation>
    <scope>IDENTIFICATION</scope>
</reference>
<keyword evidence="6" id="KW-0677">Repeat</keyword>
<dbReference type="InterPro" id="IPR032675">
    <property type="entry name" value="LRR_dom_sf"/>
</dbReference>
<dbReference type="Pfam" id="PF01302">
    <property type="entry name" value="CAP_GLY"/>
    <property type="match status" value="1"/>
</dbReference>
<dbReference type="SUPFAM" id="SSF52058">
    <property type="entry name" value="L domain-like"/>
    <property type="match status" value="1"/>
</dbReference>
<evidence type="ECO:0000256" key="8">
    <source>
        <dbReference type="ARBA" id="ARBA00030180"/>
    </source>
</evidence>
<evidence type="ECO:0000313" key="10">
    <source>
        <dbReference type="Proteomes" id="UP000695022"/>
    </source>
</evidence>
<dbReference type="Proteomes" id="UP000695022">
    <property type="component" value="Unplaced"/>
</dbReference>
<feature type="domain" description="CAP-Gly" evidence="9">
    <location>
        <begin position="31"/>
        <end position="75"/>
    </location>
</feature>
<dbReference type="PROSITE" id="PS51450">
    <property type="entry name" value="LRR"/>
    <property type="match status" value="1"/>
</dbReference>
<evidence type="ECO:0000256" key="6">
    <source>
        <dbReference type="ARBA" id="ARBA00022737"/>
    </source>
</evidence>
<gene>
    <name evidence="11" type="primary">LOC106807048</name>
</gene>
<keyword evidence="4" id="KW-0963">Cytoplasm</keyword>
<dbReference type="PROSITE" id="PS50245">
    <property type="entry name" value="CAP_GLY_2"/>
    <property type="match status" value="1"/>
</dbReference>
<evidence type="ECO:0000256" key="7">
    <source>
        <dbReference type="ARBA" id="ARBA00023186"/>
    </source>
</evidence>
<evidence type="ECO:0000256" key="3">
    <source>
        <dbReference type="ARBA" id="ARBA00015004"/>
    </source>
</evidence>
<name>A0ABM1DXT8_PRICU</name>
<organism evidence="10 11">
    <name type="scientific">Priapulus caudatus</name>
    <name type="common">Priapulid worm</name>
    <dbReference type="NCBI Taxonomy" id="37621"/>
    <lineage>
        <taxon>Eukaryota</taxon>
        <taxon>Metazoa</taxon>
        <taxon>Ecdysozoa</taxon>
        <taxon>Scalidophora</taxon>
        <taxon>Priapulida</taxon>
        <taxon>Priapulimorpha</taxon>
        <taxon>Priapulimorphida</taxon>
        <taxon>Priapulidae</taxon>
        <taxon>Priapulus</taxon>
    </lineage>
</organism>
<evidence type="ECO:0000256" key="1">
    <source>
        <dbReference type="ARBA" id="ARBA00004496"/>
    </source>
</evidence>
<evidence type="ECO:0000256" key="5">
    <source>
        <dbReference type="ARBA" id="ARBA00022614"/>
    </source>
</evidence>
<proteinExistence type="inferred from homology"/>
<dbReference type="SUPFAM" id="SSF74924">
    <property type="entry name" value="Cap-Gly domain"/>
    <property type="match status" value="1"/>
</dbReference>
<dbReference type="RefSeq" id="XP_014664759.1">
    <property type="nucleotide sequence ID" value="XM_014809273.1"/>
</dbReference>
<keyword evidence="7" id="KW-0143">Chaperone</keyword>
<dbReference type="InterPro" id="IPR029071">
    <property type="entry name" value="Ubiquitin-like_domsf"/>
</dbReference>
<keyword evidence="10" id="KW-1185">Reference proteome</keyword>
<dbReference type="InterPro" id="IPR044079">
    <property type="entry name" value="Ubl_TBCE"/>
</dbReference>
<dbReference type="CDD" id="cd17044">
    <property type="entry name" value="Ubl_TBCE"/>
    <property type="match status" value="1"/>
</dbReference>
<dbReference type="InterPro" id="IPR003591">
    <property type="entry name" value="Leu-rich_rpt_typical-subtyp"/>
</dbReference>